<keyword evidence="1" id="KW-0472">Membrane</keyword>
<dbReference type="EMBL" id="CCXY01000085">
    <property type="protein sequence ID" value="CEG11864.1"/>
    <property type="molecule type" value="Genomic_DNA"/>
</dbReference>
<name>A0A098E8M4_9ZZZZ</name>
<proteinExistence type="predicted"/>
<keyword evidence="1" id="KW-0812">Transmembrane</keyword>
<keyword evidence="1" id="KW-1133">Transmembrane helix</keyword>
<gene>
    <name evidence="3" type="ORF">MSIBF_A1750007</name>
</gene>
<accession>A0A098E8M4</accession>
<evidence type="ECO:0000259" key="2">
    <source>
        <dbReference type="Pfam" id="PF10633"/>
    </source>
</evidence>
<organism evidence="3">
    <name type="scientific">groundwater metagenome</name>
    <dbReference type="NCBI Taxonomy" id="717931"/>
    <lineage>
        <taxon>unclassified sequences</taxon>
        <taxon>metagenomes</taxon>
        <taxon>ecological metagenomes</taxon>
    </lineage>
</organism>
<dbReference type="Pfam" id="PF10633">
    <property type="entry name" value="NPCBM_assoc"/>
    <property type="match status" value="1"/>
</dbReference>
<sequence>MLKGKMLKNLRTTTLLAVLVCVFIGMSVVGTISAEIVKINGTVTDFYGPVADAEINVYDALGSNCATNNCPSADVVSIIPTKTNANGNFQILINVSYEKTYNITVKKENYENTTKQLTLNNNSQNLSLEIDIRGIAKVEGVVVDAESGMAVKSAEVNILDKGYGTGDDGYFIFQNISAGTQTVTIKHDDYETQSFVYDMQHGKNFKTIKISKAYTTKDYAARVYSNFPSVIIGSDETKKFNVNIQNIGTKDATFEIRLLDTNQNFKYRILNQDNNEINKIFVQSGKTGNFYIEIKTPETINGGEYKFRVKVGSESPAETTLIAEVTSGSTGTYDFDASSMYRGKAVNAGSEVKFEVNLNNNQSTDTFRLNAGVPNNWKYYITNAGGEEITEVEVTKDASLNLLFKVDPPADENKGIYKVNISITSQKGKQTKTLSFEVNVRQEKKIYEVEISSPYSTKSVVVGEAIEYSVSIQNKGRAKDNYNLAVEELPAGWTYKFKESSGNSPQISSAEVDTGATKSIVLQINPSTDATIGEYKFKINVYGNANITLNASILIRGSNEMKLQIDDLWVTIEAGQEKETIIKVQNTGLSELREVELDIRKPTGWEISMVPSKIASLPSQTTGKFTLKIKPPVDASINDYKVIIKAKSAEVETSEDQIRVTISKSSSSSLLGYAIIGIGIIVVVVIFKKFGRK</sequence>
<feature type="transmembrane region" description="Helical" evidence="1">
    <location>
        <begin position="670"/>
        <end position="687"/>
    </location>
</feature>
<reference evidence="3" key="1">
    <citation type="submission" date="2014-09" db="EMBL/GenBank/DDBJ databases">
        <authorList>
            <person name="Probst J Alexander"/>
        </authorList>
    </citation>
    <scope>NUCLEOTIDE SEQUENCE</scope>
</reference>
<feature type="domain" description="Alpha-galactosidase NEW3" evidence="2">
    <location>
        <begin position="572"/>
        <end position="647"/>
    </location>
</feature>
<dbReference type="AlphaFoldDB" id="A0A098E8M4"/>
<evidence type="ECO:0000313" key="3">
    <source>
        <dbReference type="EMBL" id="CEG11864.1"/>
    </source>
</evidence>
<dbReference type="Gene3D" id="2.60.40.1120">
    <property type="entry name" value="Carboxypeptidase-like, regulatory domain"/>
    <property type="match status" value="2"/>
</dbReference>
<dbReference type="InterPro" id="IPR008969">
    <property type="entry name" value="CarboxyPept-like_regulatory"/>
</dbReference>
<evidence type="ECO:0000256" key="1">
    <source>
        <dbReference type="SAM" id="Phobius"/>
    </source>
</evidence>
<protein>
    <recommendedName>
        <fullName evidence="2">Alpha-galactosidase NEW3 domain-containing protein</fullName>
    </recommendedName>
</protein>
<dbReference type="InterPro" id="IPR018905">
    <property type="entry name" value="A-galactase_NEW3"/>
</dbReference>
<dbReference type="PANTHER" id="PTHR39198:SF1">
    <property type="entry name" value="ALPHA-GALACTOSIDASE NEW3 DOMAIN-CONTAINING PROTEIN"/>
    <property type="match status" value="1"/>
</dbReference>
<dbReference type="PANTHER" id="PTHR39198">
    <property type="entry name" value="HYPOTHETICAL MEMBRANE PROTEIN, CONSERVED"/>
    <property type="match status" value="1"/>
</dbReference>
<dbReference type="SUPFAM" id="SSF49464">
    <property type="entry name" value="Carboxypeptidase regulatory domain-like"/>
    <property type="match status" value="2"/>
</dbReference>